<protein>
    <submittedName>
        <fullName evidence="1">Uncharacterized protein</fullName>
    </submittedName>
</protein>
<sequence length="72" mass="8413">MWPLCLQYQLIYHQSMHLGNPCTHTSAYFELQNSRDCCKTADHEVQETFLGSGDPETMRIRTGDHEIQDWTP</sequence>
<proteinExistence type="predicted"/>
<dbReference type="Proteomes" id="UP001283361">
    <property type="component" value="Unassembled WGS sequence"/>
</dbReference>
<organism evidence="1 2">
    <name type="scientific">Elysia crispata</name>
    <name type="common">lettuce slug</name>
    <dbReference type="NCBI Taxonomy" id="231223"/>
    <lineage>
        <taxon>Eukaryota</taxon>
        <taxon>Metazoa</taxon>
        <taxon>Spiralia</taxon>
        <taxon>Lophotrochozoa</taxon>
        <taxon>Mollusca</taxon>
        <taxon>Gastropoda</taxon>
        <taxon>Heterobranchia</taxon>
        <taxon>Euthyneura</taxon>
        <taxon>Panpulmonata</taxon>
        <taxon>Sacoglossa</taxon>
        <taxon>Placobranchoidea</taxon>
        <taxon>Plakobranchidae</taxon>
        <taxon>Elysia</taxon>
    </lineage>
</organism>
<keyword evidence="2" id="KW-1185">Reference proteome</keyword>
<evidence type="ECO:0000313" key="2">
    <source>
        <dbReference type="Proteomes" id="UP001283361"/>
    </source>
</evidence>
<name>A0AAE0YST8_9GAST</name>
<evidence type="ECO:0000313" key="1">
    <source>
        <dbReference type="EMBL" id="KAK3756594.1"/>
    </source>
</evidence>
<gene>
    <name evidence="1" type="ORF">RRG08_045106</name>
</gene>
<dbReference type="EMBL" id="JAWDGP010005492">
    <property type="protein sequence ID" value="KAK3756594.1"/>
    <property type="molecule type" value="Genomic_DNA"/>
</dbReference>
<comment type="caution">
    <text evidence="1">The sequence shown here is derived from an EMBL/GenBank/DDBJ whole genome shotgun (WGS) entry which is preliminary data.</text>
</comment>
<dbReference type="AlphaFoldDB" id="A0AAE0YST8"/>
<reference evidence="1" key="1">
    <citation type="journal article" date="2023" name="G3 (Bethesda)">
        <title>A reference genome for the long-term kleptoplast-retaining sea slug Elysia crispata morphotype clarki.</title>
        <authorList>
            <person name="Eastman K.E."/>
            <person name="Pendleton A.L."/>
            <person name="Shaikh M.A."/>
            <person name="Suttiyut T."/>
            <person name="Ogas R."/>
            <person name="Tomko P."/>
            <person name="Gavelis G."/>
            <person name="Widhalm J.R."/>
            <person name="Wisecaver J.H."/>
        </authorList>
    </citation>
    <scope>NUCLEOTIDE SEQUENCE</scope>
    <source>
        <strain evidence="1">ECLA1</strain>
    </source>
</reference>
<accession>A0AAE0YST8</accession>